<feature type="region of interest" description="Disordered" evidence="8">
    <location>
        <begin position="491"/>
        <end position="514"/>
    </location>
</feature>
<dbReference type="Gene3D" id="2.170.16.10">
    <property type="entry name" value="Hedgehog/Intein (Hint) domain"/>
    <property type="match status" value="1"/>
</dbReference>
<name>A0A533I5Q8_PARDE</name>
<evidence type="ECO:0000256" key="8">
    <source>
        <dbReference type="SAM" id="MobiDB-lite"/>
    </source>
</evidence>
<keyword evidence="6" id="KW-0843">Virulence</keyword>
<evidence type="ECO:0000256" key="4">
    <source>
        <dbReference type="ARBA" id="ARBA00022656"/>
    </source>
</evidence>
<comment type="subcellular location">
    <subcellularLocation>
        <location evidence="1">Membrane</location>
    </subcellularLocation>
    <subcellularLocation>
        <location evidence="2">Secreted</location>
    </subcellularLocation>
</comment>
<feature type="region of interest" description="Disordered" evidence="8">
    <location>
        <begin position="541"/>
        <end position="608"/>
    </location>
</feature>
<dbReference type="SUPFAM" id="SSF51294">
    <property type="entry name" value="Hedgehog/intein (Hint) domain"/>
    <property type="match status" value="1"/>
</dbReference>
<evidence type="ECO:0000259" key="9">
    <source>
        <dbReference type="Pfam" id="PF13403"/>
    </source>
</evidence>
<dbReference type="GO" id="GO:0005576">
    <property type="term" value="C:extracellular region"/>
    <property type="evidence" value="ECO:0007669"/>
    <property type="project" value="UniProtKB-SubCell"/>
</dbReference>
<dbReference type="PRINTS" id="PR01488">
    <property type="entry name" value="RTXTOXINA"/>
</dbReference>
<dbReference type="PRINTS" id="PR00313">
    <property type="entry name" value="CABNDNGRPT"/>
</dbReference>
<evidence type="ECO:0000313" key="11">
    <source>
        <dbReference type="Proteomes" id="UP000315344"/>
    </source>
</evidence>
<feature type="domain" description="Hedgehog/Intein (Hint)" evidence="9">
    <location>
        <begin position="717"/>
        <end position="862"/>
    </location>
</feature>
<accession>A0A533I5Q8</accession>
<dbReference type="Pfam" id="PF13403">
    <property type="entry name" value="Hint_2"/>
    <property type="match status" value="1"/>
</dbReference>
<dbReference type="PANTHER" id="PTHR38340">
    <property type="entry name" value="S-LAYER PROTEIN"/>
    <property type="match status" value="1"/>
</dbReference>
<dbReference type="PROSITE" id="PS50817">
    <property type="entry name" value="INTEIN_N_TER"/>
    <property type="match status" value="1"/>
</dbReference>
<comment type="caution">
    <text evidence="10">The sequence shown here is derived from an EMBL/GenBank/DDBJ whole genome shotgun (WGS) entry which is preliminary data.</text>
</comment>
<dbReference type="InterPro" id="IPR011049">
    <property type="entry name" value="Serralysin-like_metalloprot_C"/>
</dbReference>
<dbReference type="InterPro" id="IPR028992">
    <property type="entry name" value="Hedgehog/Intein_dom"/>
</dbReference>
<sequence>MATNYGNASNNNIGGTGVADYLDGAAGDDSLAGLAGNDSLSGSAGRDTLPGGDGGDALVGGTGSDTILGETGADIIAGDNYIAVDLGSTGNHGQLMPEYGSASTWTAGSASNTVDLSINHDSPGGPISVYYVQPDGSLVFLRAITNNNPQTISVPPNAQIAVVQGGVIRGIIPPSSTQADGNLELTSFFDSAIGEVAGGAGDSINGGQGNDTIFGETGNDTIDGGADSDRIFGGIGDDSIQGGDGADVVQAGAGNDTIYGDAGTVSLSGDDVLSGGEGDDVIFGAVGKDTLSGGDGNDTIDGGADNDVISGGGASDSITGGDGDDVIRGDGLDALPLRTGTTQTVEGILTEDAGSPTTWMAGQGDTANPGEVGVVINNNSGVGLTVYYVQPDGTLVTNTMGVPAGGSRTFYLPPGANIVTVTGGGEVHGYYENVNPTASPVSTLTLQPGGNDNALAFAPTGAADTIDGGNGNDSIEGLDGDDSLSGAFGNDTIEGGDGNDTIDGGANNDSLLGGDGNDSISGGLNLDTIRGGIGNDTIDGGAGSDSVYGDEGDDSLSGGNNSDYVEGGSGNDTLLGGVDGGTDTLDGGTGRDSLDGGGGSDRLTGGDGFDTFVAGNGDTITDFNTATNGNITNGNQTDNDFVDLSDYYNENNLLDYNEWATANGQDTYGNPLAWLQGDQQDGTLDDVTRASLSNGPFTMTISGVQGQGLTFDNTNVVCFARGTMIATELGETAIEDLAVGDLVATKDNGLKPIKWIGSNKLSKAQLTQHPNLLPIRISAGSLAPGYPAHDLTVSPQHRVLVRSRIAQKMFGESDILVAAKQLLSVDGIDIVSVDEVEYFHFLFDQHEVVFANGAETESLFTGPEALKAVTEDARAEILALFPELAHADYEALTSRQTPSGRMSRKLVFRHMKNGKPLFTAGSI</sequence>
<gene>
    <name evidence="10" type="ORF">DI616_12880</name>
</gene>
<protein>
    <recommendedName>
        <fullName evidence="9">Hedgehog/Intein (Hint) domain-containing protein</fullName>
    </recommendedName>
</protein>
<dbReference type="InterPro" id="IPR006141">
    <property type="entry name" value="Intein_N"/>
</dbReference>
<dbReference type="GO" id="GO:0016020">
    <property type="term" value="C:membrane"/>
    <property type="evidence" value="ECO:0007669"/>
    <property type="project" value="UniProtKB-SubCell"/>
</dbReference>
<keyword evidence="5" id="KW-0677">Repeat</keyword>
<dbReference type="InterPro" id="IPR018511">
    <property type="entry name" value="Hemolysin-typ_Ca-bd_CS"/>
</dbReference>
<dbReference type="SUPFAM" id="SSF51120">
    <property type="entry name" value="beta-Roll"/>
    <property type="match status" value="5"/>
</dbReference>
<proteinExistence type="predicted"/>
<keyword evidence="4" id="KW-0800">Toxin</keyword>
<dbReference type="PANTHER" id="PTHR38340:SF1">
    <property type="entry name" value="S-LAYER PROTEIN"/>
    <property type="match status" value="1"/>
</dbReference>
<dbReference type="PROSITE" id="PS00330">
    <property type="entry name" value="HEMOLYSIN_CALCIUM"/>
    <property type="match status" value="9"/>
</dbReference>
<dbReference type="Pfam" id="PF00353">
    <property type="entry name" value="HemolysinCabind"/>
    <property type="match status" value="9"/>
</dbReference>
<dbReference type="InterPro" id="IPR001343">
    <property type="entry name" value="Hemolysn_Ca-bd"/>
</dbReference>
<dbReference type="InterPro" id="IPR050557">
    <property type="entry name" value="RTX_toxin/Mannuronan_C5-epim"/>
</dbReference>
<evidence type="ECO:0000256" key="5">
    <source>
        <dbReference type="ARBA" id="ARBA00022737"/>
    </source>
</evidence>
<keyword evidence="3" id="KW-0964">Secreted</keyword>
<dbReference type="InterPro" id="IPR003995">
    <property type="entry name" value="RTX_toxin_determinant-A"/>
</dbReference>
<dbReference type="GO" id="GO:0005509">
    <property type="term" value="F:calcium ion binding"/>
    <property type="evidence" value="ECO:0007669"/>
    <property type="project" value="InterPro"/>
</dbReference>
<dbReference type="Proteomes" id="UP000315344">
    <property type="component" value="Unassembled WGS sequence"/>
</dbReference>
<keyword evidence="7" id="KW-0472">Membrane</keyword>
<dbReference type="GO" id="GO:0016539">
    <property type="term" value="P:intein-mediated protein splicing"/>
    <property type="evidence" value="ECO:0007669"/>
    <property type="project" value="InterPro"/>
</dbReference>
<dbReference type="GO" id="GO:0090729">
    <property type="term" value="F:toxin activity"/>
    <property type="evidence" value="ECO:0007669"/>
    <property type="project" value="UniProtKB-KW"/>
</dbReference>
<reference evidence="10 11" key="1">
    <citation type="journal article" date="2017" name="Nat. Commun.">
        <title>In situ click chemistry generation of cyclooxygenase-2 inhibitors.</title>
        <authorList>
            <person name="Bhardwaj A."/>
            <person name="Kaur J."/>
            <person name="Wuest M."/>
            <person name="Wuest F."/>
        </authorList>
    </citation>
    <scope>NUCLEOTIDE SEQUENCE [LARGE SCALE GENOMIC DNA]</scope>
    <source>
        <strain evidence="10">S2_012_000_R3_94</strain>
    </source>
</reference>
<dbReference type="Gene3D" id="2.150.10.10">
    <property type="entry name" value="Serralysin-like metalloprotease, C-terminal"/>
    <property type="match status" value="5"/>
</dbReference>
<evidence type="ECO:0000313" key="10">
    <source>
        <dbReference type="EMBL" id="TKW66031.1"/>
    </source>
</evidence>
<evidence type="ECO:0000256" key="6">
    <source>
        <dbReference type="ARBA" id="ARBA00023026"/>
    </source>
</evidence>
<feature type="compositionally biased region" description="Gly residues" evidence="8">
    <location>
        <begin position="587"/>
        <end position="608"/>
    </location>
</feature>
<evidence type="ECO:0000256" key="1">
    <source>
        <dbReference type="ARBA" id="ARBA00004370"/>
    </source>
</evidence>
<dbReference type="InterPro" id="IPR036844">
    <property type="entry name" value="Hint_dom_sf"/>
</dbReference>
<dbReference type="EMBL" id="VAFL01000009">
    <property type="protein sequence ID" value="TKW66031.1"/>
    <property type="molecule type" value="Genomic_DNA"/>
</dbReference>
<evidence type="ECO:0000256" key="3">
    <source>
        <dbReference type="ARBA" id="ARBA00022525"/>
    </source>
</evidence>
<organism evidence="10 11">
    <name type="scientific">Paracoccus denitrificans</name>
    <dbReference type="NCBI Taxonomy" id="266"/>
    <lineage>
        <taxon>Bacteria</taxon>
        <taxon>Pseudomonadati</taxon>
        <taxon>Pseudomonadota</taxon>
        <taxon>Alphaproteobacteria</taxon>
        <taxon>Rhodobacterales</taxon>
        <taxon>Paracoccaceae</taxon>
        <taxon>Paracoccus</taxon>
    </lineage>
</organism>
<feature type="compositionally biased region" description="Low complexity" evidence="8">
    <location>
        <begin position="572"/>
        <end position="586"/>
    </location>
</feature>
<dbReference type="AlphaFoldDB" id="A0A533I5Q8"/>
<evidence type="ECO:0000256" key="7">
    <source>
        <dbReference type="ARBA" id="ARBA00023136"/>
    </source>
</evidence>
<evidence type="ECO:0000256" key="2">
    <source>
        <dbReference type="ARBA" id="ARBA00004613"/>
    </source>
</evidence>
<dbReference type="CDD" id="cd00081">
    <property type="entry name" value="Hint"/>
    <property type="match status" value="1"/>
</dbReference>